<gene>
    <name evidence="2" type="primary">AVEN_274865_1</name>
    <name evidence="2" type="ORF">TNCT_43911</name>
</gene>
<dbReference type="Gene3D" id="2.40.70.10">
    <property type="entry name" value="Acid Proteases"/>
    <property type="match status" value="1"/>
</dbReference>
<comment type="caution">
    <text evidence="2">The sequence shown here is derived from an EMBL/GenBank/DDBJ whole genome shotgun (WGS) entry which is preliminary data.</text>
</comment>
<dbReference type="EMBL" id="BMAO01005960">
    <property type="protein sequence ID" value="GFR04986.1"/>
    <property type="molecule type" value="Genomic_DNA"/>
</dbReference>
<dbReference type="Pfam" id="PF18701">
    <property type="entry name" value="DUF5641"/>
    <property type="match status" value="1"/>
</dbReference>
<keyword evidence="3" id="KW-1185">Reference proteome</keyword>
<dbReference type="AlphaFoldDB" id="A0A8X6JFY6"/>
<dbReference type="InterPro" id="IPR005312">
    <property type="entry name" value="DUF1759"/>
</dbReference>
<feature type="non-terminal residue" evidence="2">
    <location>
        <position position="1"/>
    </location>
</feature>
<sequence>TEVNKNGITISKSTDSDELNKLKRKRGCLRGAVTKQITKIESDILKPDITVEDLEESIELLTERGEELKLIDSQIESLIQVDQIEVEFESIEEYKEKITRTRFKTRKLIQKISKGSNANNSWQDSNISLNSMSQNETQTKEKERIKLPKLTIPKFYGEISEWLNFWNAFKSAIHENDNVCKIDKFNYLRSFLGGSAFSLIDGLELTAEHYDHSIDILKERFGNKKVLINVHIDKLLQTSPLKNSNDVKSFRSLFNHIQKNIRSIESLSVKKDSYSSILVPILTKLLPLDLLLEYNKLPSNTSDCEIDILTDFLSSQLTARERTFLNINNSIPEMKPRTKMNHTEYRRQPTASMLINESVPSRKIENDQICLFCKSNRHSAVSCINNHLSLEEKVEICKRAGSCFRCLNHKNKKRHLSSSCRANVKCDLCSGRHVTVMCMGKGKAREDFSKTENNDSVLSNASIRKRVMLQTIIVKISGAKQKHMIRLIIDSGSSGSYISEFAARKLQLKDIGHETVVHGLFGGLQKKEKHKKYVIKLSNVDNSFDCALNVMEQKTICAPIPKLENMKLIEEIKNYGIDLSDLTVNENFCLYESNVNEIHGLIGADYAGKLFTGEIKNLPSGLVAMNTYFGWTIMGRTGEGCSASEVLLSLHVSDLRICDLWSLDSLGIKEPSISQSKSEIEEAVKDHFVRSLRRDDEGRYQVSLPWLEVHPELSDNRNIAERRLKSCVRSLQKRNCLQEYENIFKEWVSEKIIESVEPEELAREKGHFLPHRPVFKENSTTRIRPVFDASAKERNSGSLNDCKVTRLYKGKDGRVRVVEVKTQFGSVMRPIQKLYPLEVTTADSLSSTERDVENGSCLDQDQIPEVQGVLRSRYGRLFETNQET</sequence>
<dbReference type="PANTHER" id="PTHR47331:SF4">
    <property type="entry name" value="PEPTIDASE S1 DOMAIN-CONTAINING PROTEIN"/>
    <property type="match status" value="1"/>
</dbReference>
<dbReference type="InterPro" id="IPR021109">
    <property type="entry name" value="Peptidase_aspartic_dom_sf"/>
</dbReference>
<dbReference type="Pfam" id="PF03564">
    <property type="entry name" value="DUF1759"/>
    <property type="match status" value="1"/>
</dbReference>
<accession>A0A8X6JFY6</accession>
<evidence type="ECO:0000313" key="2">
    <source>
        <dbReference type="EMBL" id="GFR04986.1"/>
    </source>
</evidence>
<evidence type="ECO:0000259" key="1">
    <source>
        <dbReference type="Pfam" id="PF18701"/>
    </source>
</evidence>
<protein>
    <submittedName>
        <fullName evidence="2">DUF1758 domain-containing protein</fullName>
    </submittedName>
</protein>
<name>A0A8X6JFY6_TRICU</name>
<dbReference type="PANTHER" id="PTHR47331">
    <property type="entry name" value="PHD-TYPE DOMAIN-CONTAINING PROTEIN"/>
    <property type="match status" value="1"/>
</dbReference>
<evidence type="ECO:0000313" key="3">
    <source>
        <dbReference type="Proteomes" id="UP000887116"/>
    </source>
</evidence>
<proteinExistence type="predicted"/>
<reference evidence="2" key="1">
    <citation type="submission" date="2020-07" db="EMBL/GenBank/DDBJ databases">
        <title>Multicomponent nature underlies the extraordinary mechanical properties of spider dragline silk.</title>
        <authorList>
            <person name="Kono N."/>
            <person name="Nakamura H."/>
            <person name="Mori M."/>
            <person name="Yoshida Y."/>
            <person name="Ohtoshi R."/>
            <person name="Malay A.D."/>
            <person name="Moran D.A.P."/>
            <person name="Tomita M."/>
            <person name="Numata K."/>
            <person name="Arakawa K."/>
        </authorList>
    </citation>
    <scope>NUCLEOTIDE SEQUENCE</scope>
</reference>
<dbReference type="InterPro" id="IPR040676">
    <property type="entry name" value="DUF5641"/>
</dbReference>
<dbReference type="OrthoDB" id="7444419at2759"/>
<dbReference type="Proteomes" id="UP000887116">
    <property type="component" value="Unassembled WGS sequence"/>
</dbReference>
<feature type="domain" description="DUF5641" evidence="1">
    <location>
        <begin position="802"/>
        <end position="837"/>
    </location>
</feature>
<organism evidence="2 3">
    <name type="scientific">Trichonephila clavata</name>
    <name type="common">Joro spider</name>
    <name type="synonym">Nephila clavata</name>
    <dbReference type="NCBI Taxonomy" id="2740835"/>
    <lineage>
        <taxon>Eukaryota</taxon>
        <taxon>Metazoa</taxon>
        <taxon>Ecdysozoa</taxon>
        <taxon>Arthropoda</taxon>
        <taxon>Chelicerata</taxon>
        <taxon>Arachnida</taxon>
        <taxon>Araneae</taxon>
        <taxon>Araneomorphae</taxon>
        <taxon>Entelegynae</taxon>
        <taxon>Araneoidea</taxon>
        <taxon>Nephilidae</taxon>
        <taxon>Trichonephila</taxon>
    </lineage>
</organism>